<dbReference type="PIRSF" id="PIRSF000898">
    <property type="entry name" value="Acid_Ptase_5"/>
    <property type="match status" value="1"/>
</dbReference>
<comment type="cofactor">
    <cofactor evidence="7">
        <name>Fe cation</name>
        <dbReference type="ChEBI" id="CHEBI:24875"/>
    </cofactor>
    <text evidence="7">Binds 2 iron ions per subunit.</text>
</comment>
<feature type="signal peptide" evidence="10">
    <location>
        <begin position="1"/>
        <end position="21"/>
    </location>
</feature>
<evidence type="ECO:0000256" key="5">
    <source>
        <dbReference type="ARBA" id="ARBA00022801"/>
    </source>
</evidence>
<evidence type="ECO:0000256" key="8">
    <source>
        <dbReference type="PIRSR" id="PIRSR000898-2"/>
    </source>
</evidence>
<feature type="binding site" evidence="7">
    <location>
        <position position="241"/>
    </location>
    <ligand>
        <name>Fe cation</name>
        <dbReference type="ChEBI" id="CHEBI:24875"/>
        <label>1</label>
    </ligand>
</feature>
<dbReference type="GO" id="GO:0003993">
    <property type="term" value="F:acid phosphatase activity"/>
    <property type="evidence" value="ECO:0007669"/>
    <property type="project" value="UniProtKB-UniRule"/>
</dbReference>
<evidence type="ECO:0000313" key="13">
    <source>
        <dbReference type="Proteomes" id="UP000005408"/>
    </source>
</evidence>
<dbReference type="EnsemblMetazoa" id="G244.3">
    <property type="protein sequence ID" value="G244.3:cds"/>
    <property type="gene ID" value="G244"/>
</dbReference>
<dbReference type="Pfam" id="PF00149">
    <property type="entry name" value="Metallophos"/>
    <property type="match status" value="1"/>
</dbReference>
<keyword evidence="13" id="KW-1185">Reference proteome</keyword>
<feature type="domain" description="Calcineurin-like phosphoesterase" evidence="11">
    <location>
        <begin position="26"/>
        <end position="242"/>
    </location>
</feature>
<keyword evidence="7" id="KW-0479">Metal-binding</keyword>
<feature type="binding site" evidence="7">
    <location>
        <position position="70"/>
    </location>
    <ligand>
        <name>Fe cation</name>
        <dbReference type="ChEBI" id="CHEBI:24875"/>
        <label>1</label>
    </ligand>
</feature>
<dbReference type="InterPro" id="IPR024927">
    <property type="entry name" value="Acid_PPase"/>
</dbReference>
<feature type="glycosylation site" description="N-linked (GlcNAc...) asparagine" evidence="9">
    <location>
        <position position="116"/>
    </location>
</feature>
<proteinExistence type="predicted"/>
<feature type="binding site" evidence="7">
    <location>
        <position position="239"/>
    </location>
    <ligand>
        <name>Fe cation</name>
        <dbReference type="ChEBI" id="CHEBI:24875"/>
        <label>2</label>
    </ligand>
</feature>
<name>A0A8W8KSF9_MAGGI</name>
<sequence>MAAVSWFGFVTAFSIIATCLAVDSVRLMILGDWGGLPSSPYHTAIEVGVAKQMSTVAKKFGPQAILALGDNFYFDGVKNSDDKRFEETFEKVFAVQPGLDSIPWNLVAGNHDHNGNVTGQIEYTKRSKVWRFPNYYYSLSYNIPGGGVVQILMIDTVLLCGNTGDDFLHDQPHGPVDLDKADDQLAWITQSMKNSSADYLFVAGHFPVYSIAEHGPTKCLIDKVLPLLQQYNAVYLSGHDHNLQHLQITKQGLNLNFFVIGAANFADNSNSHAKDVPSGSSKFFWAKASDFGGFAYMEIVKQNTTFTFINGKGNTLYQKMLFPRRTPHHS</sequence>
<evidence type="ECO:0000256" key="3">
    <source>
        <dbReference type="ARBA" id="ARBA00015822"/>
    </source>
</evidence>
<keyword evidence="8" id="KW-1015">Disulfide bond</keyword>
<evidence type="ECO:0000256" key="9">
    <source>
        <dbReference type="PIRSR" id="PIRSR000898-3"/>
    </source>
</evidence>
<feature type="binding site" evidence="7">
    <location>
        <position position="70"/>
    </location>
    <ligand>
        <name>Fe cation</name>
        <dbReference type="ChEBI" id="CHEBI:24875"/>
        <label>2</label>
    </ligand>
</feature>
<dbReference type="GO" id="GO:0045453">
    <property type="term" value="P:bone resorption"/>
    <property type="evidence" value="ECO:0007669"/>
    <property type="project" value="TreeGrafter"/>
</dbReference>
<evidence type="ECO:0000256" key="2">
    <source>
        <dbReference type="ARBA" id="ARBA00012646"/>
    </source>
</evidence>
<dbReference type="InterPro" id="IPR029052">
    <property type="entry name" value="Metallo-depent_PP-like"/>
</dbReference>
<dbReference type="EnsemblMetazoa" id="G244.6">
    <property type="protein sequence ID" value="G244.6:cds"/>
    <property type="gene ID" value="G244"/>
</dbReference>
<dbReference type="FunFam" id="3.60.21.10:FF:000062">
    <property type="entry name" value="Tartrate-resistant acid phosphatase type 5"/>
    <property type="match status" value="1"/>
</dbReference>
<keyword evidence="6 7" id="KW-0408">Iron</keyword>
<dbReference type="CDD" id="cd07378">
    <property type="entry name" value="MPP_ACP5"/>
    <property type="match status" value="1"/>
</dbReference>
<dbReference type="EC" id="3.1.3.2" evidence="2 6"/>
<evidence type="ECO:0000259" key="11">
    <source>
        <dbReference type="Pfam" id="PF00149"/>
    </source>
</evidence>
<dbReference type="Gene3D" id="3.60.21.10">
    <property type="match status" value="1"/>
</dbReference>
<protein>
    <recommendedName>
        <fullName evidence="3 6">Tartrate-resistant acid phosphatase type 5</fullName>
        <ecNumber evidence="2 6">3.1.3.2</ecNumber>
    </recommendedName>
</protein>
<dbReference type="GO" id="GO:0046872">
    <property type="term" value="F:metal ion binding"/>
    <property type="evidence" value="ECO:0007669"/>
    <property type="project" value="UniProtKB-KW"/>
</dbReference>
<evidence type="ECO:0000256" key="7">
    <source>
        <dbReference type="PIRSR" id="PIRSR000898-1"/>
    </source>
</evidence>
<dbReference type="PANTHER" id="PTHR10161:SF14">
    <property type="entry name" value="TARTRATE-RESISTANT ACID PHOSPHATASE TYPE 5"/>
    <property type="match status" value="1"/>
</dbReference>
<evidence type="ECO:0000256" key="6">
    <source>
        <dbReference type="PIRNR" id="PIRNR000898"/>
    </source>
</evidence>
<evidence type="ECO:0000313" key="12">
    <source>
        <dbReference type="EnsemblMetazoa" id="G244.6:cds"/>
    </source>
</evidence>
<keyword evidence="4 10" id="KW-0732">Signal</keyword>
<evidence type="ECO:0000256" key="4">
    <source>
        <dbReference type="ARBA" id="ARBA00022729"/>
    </source>
</evidence>
<dbReference type="AlphaFoldDB" id="A0A8W8KSF9"/>
<accession>A0A8W8KSF9</accession>
<organism evidence="12 13">
    <name type="scientific">Magallana gigas</name>
    <name type="common">Pacific oyster</name>
    <name type="synonym">Crassostrea gigas</name>
    <dbReference type="NCBI Taxonomy" id="29159"/>
    <lineage>
        <taxon>Eukaryota</taxon>
        <taxon>Metazoa</taxon>
        <taxon>Spiralia</taxon>
        <taxon>Lophotrochozoa</taxon>
        <taxon>Mollusca</taxon>
        <taxon>Bivalvia</taxon>
        <taxon>Autobranchia</taxon>
        <taxon>Pteriomorphia</taxon>
        <taxon>Ostreida</taxon>
        <taxon>Ostreoidea</taxon>
        <taxon>Ostreidae</taxon>
        <taxon>Magallana</taxon>
    </lineage>
</organism>
<evidence type="ECO:0000256" key="1">
    <source>
        <dbReference type="ARBA" id="ARBA00000032"/>
    </source>
</evidence>
<feature type="binding site" evidence="7">
    <location>
        <position position="205"/>
    </location>
    <ligand>
        <name>Fe cation</name>
        <dbReference type="ChEBI" id="CHEBI:24875"/>
        <label>2</label>
    </ligand>
</feature>
<feature type="binding site" evidence="7">
    <location>
        <position position="73"/>
    </location>
    <ligand>
        <name>Fe cation</name>
        <dbReference type="ChEBI" id="CHEBI:24875"/>
        <label>1</label>
    </ligand>
</feature>
<feature type="disulfide bond" evidence="8">
    <location>
        <begin position="160"/>
        <end position="219"/>
    </location>
</feature>
<dbReference type="InterPro" id="IPR004843">
    <property type="entry name" value="Calcineurin-like_PHP"/>
</dbReference>
<feature type="binding site" evidence="7">
    <location>
        <position position="32"/>
    </location>
    <ligand>
        <name>Fe cation</name>
        <dbReference type="ChEBI" id="CHEBI:24875"/>
        <label>1</label>
    </ligand>
</feature>
<dbReference type="InterPro" id="IPR051558">
    <property type="entry name" value="Metallophosphoesterase_PAP"/>
</dbReference>
<feature type="binding site" evidence="7">
    <location>
        <position position="110"/>
    </location>
    <ligand>
        <name>Fe cation</name>
        <dbReference type="ChEBI" id="CHEBI:24875"/>
        <label>2</label>
    </ligand>
</feature>
<comment type="catalytic activity">
    <reaction evidence="1 6">
        <text>a phosphate monoester + H2O = an alcohol + phosphate</text>
        <dbReference type="Rhea" id="RHEA:15017"/>
        <dbReference type="ChEBI" id="CHEBI:15377"/>
        <dbReference type="ChEBI" id="CHEBI:30879"/>
        <dbReference type="ChEBI" id="CHEBI:43474"/>
        <dbReference type="ChEBI" id="CHEBI:67140"/>
        <dbReference type="EC" id="3.1.3.2"/>
    </reaction>
</comment>
<keyword evidence="5 6" id="KW-0378">Hydrolase</keyword>
<reference evidence="12" key="1">
    <citation type="submission" date="2022-08" db="UniProtKB">
        <authorList>
            <consortium name="EnsemblMetazoa"/>
        </authorList>
    </citation>
    <scope>IDENTIFICATION</scope>
    <source>
        <strain evidence="12">05x7-T-G4-1.051#20</strain>
    </source>
</reference>
<dbReference type="PANTHER" id="PTHR10161">
    <property type="entry name" value="TARTRATE-RESISTANT ACID PHOSPHATASE TYPE 5"/>
    <property type="match status" value="1"/>
</dbReference>
<dbReference type="Proteomes" id="UP000005408">
    <property type="component" value="Unassembled WGS sequence"/>
</dbReference>
<dbReference type="SUPFAM" id="SSF56300">
    <property type="entry name" value="Metallo-dependent phosphatases"/>
    <property type="match status" value="1"/>
</dbReference>
<evidence type="ECO:0000256" key="10">
    <source>
        <dbReference type="SAM" id="SignalP"/>
    </source>
</evidence>
<feature type="chain" id="PRO_5042431418" description="Tartrate-resistant acid phosphatase type 5" evidence="10">
    <location>
        <begin position="22"/>
        <end position="330"/>
    </location>
</feature>